<dbReference type="EMBL" id="ML208276">
    <property type="protein sequence ID" value="TFK73388.1"/>
    <property type="molecule type" value="Genomic_DNA"/>
</dbReference>
<dbReference type="Proteomes" id="UP000308600">
    <property type="component" value="Unassembled WGS sequence"/>
</dbReference>
<reference evidence="1 2" key="1">
    <citation type="journal article" date="2019" name="Nat. Ecol. Evol.">
        <title>Megaphylogeny resolves global patterns of mushroom evolution.</title>
        <authorList>
            <person name="Varga T."/>
            <person name="Krizsan K."/>
            <person name="Foldi C."/>
            <person name="Dima B."/>
            <person name="Sanchez-Garcia M."/>
            <person name="Sanchez-Ramirez S."/>
            <person name="Szollosi G.J."/>
            <person name="Szarkandi J.G."/>
            <person name="Papp V."/>
            <person name="Albert L."/>
            <person name="Andreopoulos W."/>
            <person name="Angelini C."/>
            <person name="Antonin V."/>
            <person name="Barry K.W."/>
            <person name="Bougher N.L."/>
            <person name="Buchanan P."/>
            <person name="Buyck B."/>
            <person name="Bense V."/>
            <person name="Catcheside P."/>
            <person name="Chovatia M."/>
            <person name="Cooper J."/>
            <person name="Damon W."/>
            <person name="Desjardin D."/>
            <person name="Finy P."/>
            <person name="Geml J."/>
            <person name="Haridas S."/>
            <person name="Hughes K."/>
            <person name="Justo A."/>
            <person name="Karasinski D."/>
            <person name="Kautmanova I."/>
            <person name="Kiss B."/>
            <person name="Kocsube S."/>
            <person name="Kotiranta H."/>
            <person name="LaButti K.M."/>
            <person name="Lechner B.E."/>
            <person name="Liimatainen K."/>
            <person name="Lipzen A."/>
            <person name="Lukacs Z."/>
            <person name="Mihaltcheva S."/>
            <person name="Morgado L.N."/>
            <person name="Niskanen T."/>
            <person name="Noordeloos M.E."/>
            <person name="Ohm R.A."/>
            <person name="Ortiz-Santana B."/>
            <person name="Ovrebo C."/>
            <person name="Racz N."/>
            <person name="Riley R."/>
            <person name="Savchenko A."/>
            <person name="Shiryaev A."/>
            <person name="Soop K."/>
            <person name="Spirin V."/>
            <person name="Szebenyi C."/>
            <person name="Tomsovsky M."/>
            <person name="Tulloss R.E."/>
            <person name="Uehling J."/>
            <person name="Grigoriev I.V."/>
            <person name="Vagvolgyi C."/>
            <person name="Papp T."/>
            <person name="Martin F.M."/>
            <person name="Miettinen O."/>
            <person name="Hibbett D.S."/>
            <person name="Nagy L.G."/>
        </authorList>
    </citation>
    <scope>NUCLEOTIDE SEQUENCE [LARGE SCALE GENOMIC DNA]</scope>
    <source>
        <strain evidence="1 2">NL-1719</strain>
    </source>
</reference>
<gene>
    <name evidence="1" type="ORF">BDN72DRAFT_834795</name>
</gene>
<sequence length="833" mass="91433">MSDTTTPIGLPSRFRCARQALVNISPPSSTESSPTGATTPPRRRQSTLRDRQLETSPYSTPSHGYRGRDKSRRFRGQVESVVQDAEQSIPASIALPALRTANTALRGLAASIYRQAGLTIQRTAPLKRLPTWAEQMYGKLRPNNAEVIGIIPEKCQWTSNLNVPQVVTPQIVRSSDDLRDDATDNGDNDHDAEVLESAGKRVAQPDTTTPVPGRRPLMPSSSFDEFDSRLDSDDINQLPSSPTCYIAESRAETRSNLVFPIPDMINPITPPPRPRDRRPRFRADCTIDSSPVVAVDNNSLEETCRLSAPDDTETPFVSSTNTPVGPPPVSWAPLNQNHHHDLSHSPAASAKLTKVLTPKQNIEMDFDMQPPHNSDTPGSVYAQANAPVSFEVQPNNGPLPMANTGVPSFGTGVHSGVQFAPTSFLPLNISAPPQQYPPSAYNAQSGQQMASENNTSFAPVMTRAPTTGLFNTLDFQRTQMSNVNQPINFSTAAFSTGQLPPHPAPFMASLPSTSAFSLSNPAYSASFQRPQGSFASSSSFQGSTFFNQQPPVTASIPTFGQGQGHSFPFTHTVPLPQEPFQPHRPLSSFFTRARPSSPMPSLTPIVHEPPAPQPDWWAAMAEAKELEQKAKLNSSFELFCNQLSRPPSISVVNNVPRLIRPLPSSTKKKTPPRRSTLPPVGSEEDLIRRLEIERKLEENWAKKMGKLKQGQKRPRASSERASSSERSPRRATKRRRIHKEKKTRRDGASITPTSSLSSIPSESESPQVEDAPGPSNEVLYVPGGWQWYSPSPKSRRPTRSTRASRHSSRNASGMNHRVCPHLTSIFSSIPRLW</sequence>
<organism evidence="1 2">
    <name type="scientific">Pluteus cervinus</name>
    <dbReference type="NCBI Taxonomy" id="181527"/>
    <lineage>
        <taxon>Eukaryota</taxon>
        <taxon>Fungi</taxon>
        <taxon>Dikarya</taxon>
        <taxon>Basidiomycota</taxon>
        <taxon>Agaricomycotina</taxon>
        <taxon>Agaricomycetes</taxon>
        <taxon>Agaricomycetidae</taxon>
        <taxon>Agaricales</taxon>
        <taxon>Pluteineae</taxon>
        <taxon>Pluteaceae</taxon>
        <taxon>Pluteus</taxon>
    </lineage>
</organism>
<keyword evidence="2" id="KW-1185">Reference proteome</keyword>
<proteinExistence type="predicted"/>
<evidence type="ECO:0000313" key="2">
    <source>
        <dbReference type="Proteomes" id="UP000308600"/>
    </source>
</evidence>
<protein>
    <submittedName>
        <fullName evidence="1">Uncharacterized protein</fullName>
    </submittedName>
</protein>
<evidence type="ECO:0000313" key="1">
    <source>
        <dbReference type="EMBL" id="TFK73388.1"/>
    </source>
</evidence>
<name>A0ACD3B4Y7_9AGAR</name>
<accession>A0ACD3B4Y7</accession>